<comment type="caution">
    <text evidence="3">The sequence shown here is derived from an EMBL/GenBank/DDBJ whole genome shotgun (WGS) entry which is preliminary data.</text>
</comment>
<keyword evidence="1" id="KW-1015">Disulfide bond</keyword>
<evidence type="ECO:0000313" key="3">
    <source>
        <dbReference type="EMBL" id="OIN58342.1"/>
    </source>
</evidence>
<evidence type="ECO:0000256" key="1">
    <source>
        <dbReference type="ARBA" id="ARBA00023157"/>
    </source>
</evidence>
<dbReference type="GO" id="GO:0016715">
    <property type="term" value="F:oxidoreductase activity, acting on paired donors, with incorporation or reduction of molecular oxygen, reduced ascorbate as one donor, and incorporation of one atom of oxygen"/>
    <property type="evidence" value="ECO:0007669"/>
    <property type="project" value="InterPro"/>
</dbReference>
<evidence type="ECO:0000259" key="2">
    <source>
        <dbReference type="Pfam" id="PF03712"/>
    </source>
</evidence>
<dbReference type="InterPro" id="IPR014784">
    <property type="entry name" value="Cu2_ascorb_mOase-like_C"/>
</dbReference>
<organism evidence="3 4">
    <name type="scientific">Arsenicibacter rosenii</name>
    <dbReference type="NCBI Taxonomy" id="1750698"/>
    <lineage>
        <taxon>Bacteria</taxon>
        <taxon>Pseudomonadati</taxon>
        <taxon>Bacteroidota</taxon>
        <taxon>Cytophagia</taxon>
        <taxon>Cytophagales</taxon>
        <taxon>Spirosomataceae</taxon>
        <taxon>Arsenicibacter</taxon>
    </lineage>
</organism>
<dbReference type="Gene3D" id="2.60.120.230">
    <property type="match status" value="1"/>
</dbReference>
<protein>
    <recommendedName>
        <fullName evidence="2">Copper type II ascorbate-dependent monooxygenase C-terminal domain-containing protein</fullName>
    </recommendedName>
</protein>
<dbReference type="RefSeq" id="WP_071504013.1">
    <property type="nucleotide sequence ID" value="NZ_MORL01000007.1"/>
</dbReference>
<name>A0A1S2VHX0_9BACT</name>
<dbReference type="PROSITE" id="PS51257">
    <property type="entry name" value="PROKAR_LIPOPROTEIN"/>
    <property type="match status" value="1"/>
</dbReference>
<dbReference type="SUPFAM" id="SSF49742">
    <property type="entry name" value="PHM/PNGase F"/>
    <property type="match status" value="1"/>
</dbReference>
<feature type="domain" description="Copper type II ascorbate-dependent monooxygenase C-terminal" evidence="2">
    <location>
        <begin position="364"/>
        <end position="452"/>
    </location>
</feature>
<reference evidence="3 4" key="1">
    <citation type="submission" date="2016-10" db="EMBL/GenBank/DDBJ databases">
        <title>Arsenicibacter rosenii gen. nov., sp. nov., an efficient arsenic-methylating bacterium isolated from an arsenic-contaminated paddy soil.</title>
        <authorList>
            <person name="Huang K."/>
        </authorList>
    </citation>
    <scope>NUCLEOTIDE SEQUENCE [LARGE SCALE GENOMIC DNA]</scope>
    <source>
        <strain evidence="3 4">SM-1</strain>
    </source>
</reference>
<dbReference type="EMBL" id="MORL01000007">
    <property type="protein sequence ID" value="OIN58342.1"/>
    <property type="molecule type" value="Genomic_DNA"/>
</dbReference>
<dbReference type="Proteomes" id="UP000181790">
    <property type="component" value="Unassembled WGS sequence"/>
</dbReference>
<dbReference type="InterPro" id="IPR008977">
    <property type="entry name" value="PHM/PNGase_F_dom_sf"/>
</dbReference>
<accession>A0A1S2VHX0</accession>
<dbReference type="OrthoDB" id="9807190at2"/>
<gene>
    <name evidence="3" type="ORF">BLX24_15220</name>
</gene>
<dbReference type="Pfam" id="PF03712">
    <property type="entry name" value="Cu2_monoox_C"/>
    <property type="match status" value="1"/>
</dbReference>
<proteinExistence type="predicted"/>
<keyword evidence="4" id="KW-1185">Reference proteome</keyword>
<dbReference type="AlphaFoldDB" id="A0A1S2VHX0"/>
<dbReference type="InterPro" id="IPR024548">
    <property type="entry name" value="Cu2_monoox_C"/>
</dbReference>
<evidence type="ECO:0000313" key="4">
    <source>
        <dbReference type="Proteomes" id="UP000181790"/>
    </source>
</evidence>
<sequence>MKHFLSYQIALAGVVGIAILVGSCQKTGTDAKPADESSFGLMQKKILTPSCATAGCHASEKDASFKQHGLVLAEGAAYQHLVGVAPANTDAKADGYLRVKAFASLQSLLYYKLNFEPAHHATKQYGNPMPLGGNALSVGKIEFIRRWIEAGAPKDGNVVDATLLDDTTPSYVTSPFEALPVPAATEGRQMSLPQFTVAPNFERELFMRRMVGNTGDMYVNRIQIKMRPNSHHFVAYSFSNASYPPLDQVRDLRNADGSLNLTTFLTMQNHVFLAGSQSSTYDYTFPAGTALLLPANTSLDLNSHYVNKTTAPIPGEVSMNLYAIDKSKVQTVVQTLNLANQSLNIPANSRVTLSKTFTFSKPRTILALTSHTHKLGEKFVIKIYGGARNGEVVYTATDWEHPDILTFKTPITLKAGEGLMSEITYNNTTNKAVGFGLTSEDEMGIIFGYFYEN</sequence>